<name>A0A699X3V1_TANCI</name>
<gene>
    <name evidence="1" type="ORF">Tci_925722</name>
</gene>
<reference evidence="1" key="1">
    <citation type="journal article" date="2019" name="Sci. Rep.">
        <title>Draft genome of Tanacetum cinerariifolium, the natural source of mosquito coil.</title>
        <authorList>
            <person name="Yamashiro T."/>
            <person name="Shiraishi A."/>
            <person name="Satake H."/>
            <person name="Nakayama K."/>
        </authorList>
    </citation>
    <scope>NUCLEOTIDE SEQUENCE</scope>
</reference>
<accession>A0A699X3V1</accession>
<feature type="non-terminal residue" evidence="1">
    <location>
        <position position="100"/>
    </location>
</feature>
<protein>
    <submittedName>
        <fullName evidence="1">Uncharacterized protein</fullName>
    </submittedName>
</protein>
<proteinExistence type="predicted"/>
<feature type="non-terminal residue" evidence="1">
    <location>
        <position position="1"/>
    </location>
</feature>
<dbReference type="EMBL" id="BKCJ011797999">
    <property type="protein sequence ID" value="GFD53753.1"/>
    <property type="molecule type" value="Genomic_DNA"/>
</dbReference>
<sequence>EEDLEDPSKQGREIDEIDQDPDISLMKHDAEIQGRYNQDMEFNLEFDVAKEVSTGEKEVSTTEPVSTVGAAVTTTSVDVSPASHTRRVSTVDDITMAETL</sequence>
<dbReference type="AlphaFoldDB" id="A0A699X3V1"/>
<organism evidence="1">
    <name type="scientific">Tanacetum cinerariifolium</name>
    <name type="common">Dalmatian daisy</name>
    <name type="synonym">Chrysanthemum cinerariifolium</name>
    <dbReference type="NCBI Taxonomy" id="118510"/>
    <lineage>
        <taxon>Eukaryota</taxon>
        <taxon>Viridiplantae</taxon>
        <taxon>Streptophyta</taxon>
        <taxon>Embryophyta</taxon>
        <taxon>Tracheophyta</taxon>
        <taxon>Spermatophyta</taxon>
        <taxon>Magnoliopsida</taxon>
        <taxon>eudicotyledons</taxon>
        <taxon>Gunneridae</taxon>
        <taxon>Pentapetalae</taxon>
        <taxon>asterids</taxon>
        <taxon>campanulids</taxon>
        <taxon>Asterales</taxon>
        <taxon>Asteraceae</taxon>
        <taxon>Asteroideae</taxon>
        <taxon>Anthemideae</taxon>
        <taxon>Anthemidinae</taxon>
        <taxon>Tanacetum</taxon>
    </lineage>
</organism>
<evidence type="ECO:0000313" key="1">
    <source>
        <dbReference type="EMBL" id="GFD53753.1"/>
    </source>
</evidence>
<comment type="caution">
    <text evidence="1">The sequence shown here is derived from an EMBL/GenBank/DDBJ whole genome shotgun (WGS) entry which is preliminary data.</text>
</comment>